<evidence type="ECO:0000256" key="6">
    <source>
        <dbReference type="ARBA" id="ARBA00022801"/>
    </source>
</evidence>
<dbReference type="HAMAP" id="MF_00181">
    <property type="entry name" value="Cytosol_peptidase_M17"/>
    <property type="match status" value="1"/>
</dbReference>
<feature type="active site" evidence="8">
    <location>
        <position position="370"/>
    </location>
</feature>
<name>A0ABX1AM69_9ACTN</name>
<dbReference type="EC" id="3.4.11.10" evidence="8"/>
<comment type="caution">
    <text evidence="11">The sequence shown here is derived from an EMBL/GenBank/DDBJ whole genome shotgun (WGS) entry which is preliminary data.</text>
</comment>
<feature type="domain" description="Cytosol aminopeptidase" evidence="10">
    <location>
        <begin position="364"/>
        <end position="371"/>
    </location>
</feature>
<comment type="similarity">
    <text evidence="3 8">Belongs to the peptidase M17 family.</text>
</comment>
<feature type="binding site" evidence="8">
    <location>
        <position position="368"/>
    </location>
    <ligand>
        <name>Mn(2+)</name>
        <dbReference type="ChEBI" id="CHEBI:29035"/>
        <label>2</label>
    </ligand>
</feature>
<dbReference type="RefSeq" id="WP_167932095.1">
    <property type="nucleotide sequence ID" value="NZ_JAAVJB010000019.1"/>
</dbReference>
<reference evidence="11 12" key="1">
    <citation type="submission" date="2020-03" db="EMBL/GenBank/DDBJ databases">
        <title>Draft genome of Streptomyces sp. ventii, isolated from the Axial Seamount in the Pacific Ocean, and resequencing of the two type strains Streptomyces lonarensis strain NCL 716 and Streptomyces bohaiensis strain 11A07.</title>
        <authorList>
            <person name="Loughran R.M."/>
            <person name="Pfannmuller K.M."/>
            <person name="Wasson B.J."/>
            <person name="Deadmond M.C."/>
            <person name="Paddock B.E."/>
            <person name="Koyack M.J."/>
            <person name="Gallegos D.A."/>
            <person name="Mitchell E.A."/>
            <person name="Ushijima B."/>
            <person name="Saw J.H."/>
            <person name="Mcphail K.L."/>
            <person name="Videau P."/>
        </authorList>
    </citation>
    <scope>NUCLEOTIDE SEQUENCE [LARGE SCALE GENOMIC DNA]</scope>
    <source>
        <strain evidence="12">5675061</strain>
    </source>
</reference>
<dbReference type="EMBL" id="JAAVJB010000019">
    <property type="protein sequence ID" value="NJP65567.1"/>
    <property type="molecule type" value="Genomic_DNA"/>
</dbReference>
<dbReference type="Pfam" id="PF00883">
    <property type="entry name" value="Peptidase_M17"/>
    <property type="match status" value="1"/>
</dbReference>
<feature type="binding site" evidence="8">
    <location>
        <position position="366"/>
    </location>
    <ligand>
        <name>Mn(2+)</name>
        <dbReference type="ChEBI" id="CHEBI:29035"/>
        <label>1</label>
    </ligand>
</feature>
<dbReference type="Gene3D" id="3.40.630.10">
    <property type="entry name" value="Zn peptidases"/>
    <property type="match status" value="1"/>
</dbReference>
<feature type="compositionally biased region" description="Basic and acidic residues" evidence="9">
    <location>
        <begin position="152"/>
        <end position="171"/>
    </location>
</feature>
<keyword evidence="8" id="KW-0479">Metal-binding</keyword>
<feature type="binding site" evidence="8">
    <location>
        <position position="368"/>
    </location>
    <ligand>
        <name>Mn(2+)</name>
        <dbReference type="ChEBI" id="CHEBI:29035"/>
        <label>1</label>
    </ligand>
</feature>
<keyword evidence="8" id="KW-0464">Manganese</keyword>
<sequence length="523" mass="53159">MTVLTLSDSTAAKVRADAVVVGIAKGEDGPLLTSGQEVTALDAAFGGKFAATLGTLGAKGAADEVTKVPAPEKFGSPLVVAVGLGALPEGGEPFEAEVLRRAAGSAARALGSLGHAVFALPVADAAGLAAVSEGALLGAYSFTDFRGTADGADAKGRKSRKSKDAKGSGTDHLDEVTVVGLPGKAKEHKAVAERTQVLAEEIARTRDLVNTPPNALTPEVFAAEAQAAAKEHGLKVEVVDEQALAKGGYGGILGVGQGSQSPPRLVRIAYTHSKGAPTLALVGKGITYDSGGISLKPAGHNETMKCDMAGAGAVLATVVTAARLGLKANVTGWLALAENMPSGSATRPGDVLSMYSGKTVEVLNTDAEGRLVMADAITRACEEEPDALVDVATLTGAMMVALGKRIFGVMANDEAFRELVHTSATETGEQCWPMPLPDELIDGMKSSVADIANVGDRMGGGLAAGLFLREFVSEGTTWAHLDIAGPAFHEGAPYGYTPKGGTGSAVRTLVRLAERTADGALNA</sequence>
<keyword evidence="6 8" id="KW-0378">Hydrolase</keyword>
<dbReference type="InterPro" id="IPR011356">
    <property type="entry name" value="Leucine_aapep/pepB"/>
</dbReference>
<dbReference type="GO" id="GO:0004177">
    <property type="term" value="F:aminopeptidase activity"/>
    <property type="evidence" value="ECO:0007669"/>
    <property type="project" value="UniProtKB-KW"/>
</dbReference>
<comment type="cofactor">
    <cofactor evidence="8">
        <name>Mn(2+)</name>
        <dbReference type="ChEBI" id="CHEBI:29035"/>
    </cofactor>
    <text evidence="8">Binds 2 manganese ions per subunit.</text>
</comment>
<keyword evidence="4 8" id="KW-0031">Aminopeptidase</keyword>
<dbReference type="CDD" id="cd00433">
    <property type="entry name" value="Peptidase_M17"/>
    <property type="match status" value="1"/>
</dbReference>
<dbReference type="PANTHER" id="PTHR11963:SF23">
    <property type="entry name" value="CYTOSOL AMINOPEPTIDASE"/>
    <property type="match status" value="1"/>
</dbReference>
<dbReference type="SUPFAM" id="SSF53187">
    <property type="entry name" value="Zn-dependent exopeptidases"/>
    <property type="match status" value="1"/>
</dbReference>
<feature type="region of interest" description="Disordered" evidence="9">
    <location>
        <begin position="151"/>
        <end position="171"/>
    </location>
</feature>
<keyword evidence="8" id="KW-0963">Cytoplasm</keyword>
<organism evidence="11 12">
    <name type="scientific">Streptomyces spiramenti</name>
    <dbReference type="NCBI Taxonomy" id="2720606"/>
    <lineage>
        <taxon>Bacteria</taxon>
        <taxon>Bacillati</taxon>
        <taxon>Actinomycetota</taxon>
        <taxon>Actinomycetes</taxon>
        <taxon>Kitasatosporales</taxon>
        <taxon>Streptomycetaceae</taxon>
        <taxon>Streptomyces</taxon>
    </lineage>
</organism>
<dbReference type="PANTHER" id="PTHR11963">
    <property type="entry name" value="LEUCINE AMINOPEPTIDASE-RELATED"/>
    <property type="match status" value="1"/>
</dbReference>
<dbReference type="EC" id="3.4.11.1" evidence="8"/>
<comment type="function">
    <text evidence="7 8">Presumably involved in the processing and regular turnover of intracellular proteins. Catalyzes the removal of unsubstituted N-terminal amino acids from various peptides.</text>
</comment>
<evidence type="ECO:0000313" key="12">
    <source>
        <dbReference type="Proteomes" id="UP000746503"/>
    </source>
</evidence>
<evidence type="ECO:0000256" key="5">
    <source>
        <dbReference type="ARBA" id="ARBA00022670"/>
    </source>
</evidence>
<accession>A0ABX1AM69</accession>
<evidence type="ECO:0000256" key="7">
    <source>
        <dbReference type="ARBA" id="ARBA00049972"/>
    </source>
</evidence>
<dbReference type="PRINTS" id="PR00481">
    <property type="entry name" value="LAMNOPPTDASE"/>
</dbReference>
<evidence type="ECO:0000259" key="10">
    <source>
        <dbReference type="PROSITE" id="PS00631"/>
    </source>
</evidence>
<keyword evidence="12" id="KW-1185">Reference proteome</keyword>
<evidence type="ECO:0000256" key="4">
    <source>
        <dbReference type="ARBA" id="ARBA00022438"/>
    </source>
</evidence>
<dbReference type="Gene3D" id="3.40.220.10">
    <property type="entry name" value="Leucine Aminopeptidase, subunit E, domain 1"/>
    <property type="match status" value="1"/>
</dbReference>
<evidence type="ECO:0000256" key="2">
    <source>
        <dbReference type="ARBA" id="ARBA00000967"/>
    </source>
</evidence>
<dbReference type="InterPro" id="IPR023042">
    <property type="entry name" value="Peptidase_M17_leu_NH2_pept"/>
</dbReference>
<gene>
    <name evidence="8" type="primary">pepA</name>
    <name evidence="11" type="ORF">HCJ92_04505</name>
</gene>
<feature type="binding site" evidence="8">
    <location>
        <position position="289"/>
    </location>
    <ligand>
        <name>Mn(2+)</name>
        <dbReference type="ChEBI" id="CHEBI:29035"/>
        <label>1</label>
    </ligand>
</feature>
<comment type="catalytic activity">
    <reaction evidence="2 8">
        <text>Release of an N-terminal amino acid, preferentially leucine, but not glutamic or aspartic acids.</text>
        <dbReference type="EC" id="3.4.11.10"/>
    </reaction>
</comment>
<keyword evidence="5 8" id="KW-0645">Protease</keyword>
<proteinExistence type="inferred from homology"/>
<feature type="binding site" evidence="8">
    <location>
        <position position="289"/>
    </location>
    <ligand>
        <name>Mn(2+)</name>
        <dbReference type="ChEBI" id="CHEBI:29035"/>
        <label>2</label>
    </ligand>
</feature>
<feature type="active site" evidence="8">
    <location>
        <position position="296"/>
    </location>
</feature>
<protein>
    <recommendedName>
        <fullName evidence="8">Probable cytosol aminopeptidase</fullName>
        <ecNumber evidence="8">3.4.11.1</ecNumber>
    </recommendedName>
    <alternativeName>
        <fullName evidence="8">Leucine aminopeptidase</fullName>
        <shortName evidence="8">LAP</shortName>
        <ecNumber evidence="8">3.4.11.10</ecNumber>
    </alternativeName>
    <alternativeName>
        <fullName evidence="8">Leucyl aminopeptidase</fullName>
    </alternativeName>
</protein>
<comment type="catalytic activity">
    <reaction evidence="1 8">
        <text>Release of an N-terminal amino acid, Xaa-|-Yaa-, in which Xaa is preferably Leu, but may be other amino acids including Pro although not Arg or Lys, and Yaa may be Pro. Amino acid amides and methyl esters are also readily hydrolyzed, but rates on arylamides are exceedingly low.</text>
        <dbReference type="EC" id="3.4.11.1"/>
    </reaction>
</comment>
<evidence type="ECO:0000256" key="8">
    <source>
        <dbReference type="HAMAP-Rule" id="MF_00181"/>
    </source>
</evidence>
<feature type="binding site" evidence="8">
    <location>
        <position position="284"/>
    </location>
    <ligand>
        <name>Mn(2+)</name>
        <dbReference type="ChEBI" id="CHEBI:29035"/>
        <label>2</label>
    </ligand>
</feature>
<dbReference type="InterPro" id="IPR043472">
    <property type="entry name" value="Macro_dom-like"/>
</dbReference>
<dbReference type="SUPFAM" id="SSF52949">
    <property type="entry name" value="Macro domain-like"/>
    <property type="match status" value="1"/>
</dbReference>
<dbReference type="InterPro" id="IPR008283">
    <property type="entry name" value="Peptidase_M17_N"/>
</dbReference>
<dbReference type="Proteomes" id="UP000746503">
    <property type="component" value="Unassembled WGS sequence"/>
</dbReference>
<evidence type="ECO:0000256" key="3">
    <source>
        <dbReference type="ARBA" id="ARBA00009528"/>
    </source>
</evidence>
<comment type="subcellular location">
    <subcellularLocation>
        <location evidence="8">Cytoplasm</location>
    </subcellularLocation>
</comment>
<dbReference type="InterPro" id="IPR000819">
    <property type="entry name" value="Peptidase_M17_C"/>
</dbReference>
<feature type="binding site" evidence="8">
    <location>
        <position position="307"/>
    </location>
    <ligand>
        <name>Mn(2+)</name>
        <dbReference type="ChEBI" id="CHEBI:29035"/>
        <label>2</label>
    </ligand>
</feature>
<dbReference type="PROSITE" id="PS00631">
    <property type="entry name" value="CYTOSOL_AP"/>
    <property type="match status" value="1"/>
</dbReference>
<dbReference type="Pfam" id="PF02789">
    <property type="entry name" value="Peptidase_M17_N"/>
    <property type="match status" value="1"/>
</dbReference>
<evidence type="ECO:0000313" key="11">
    <source>
        <dbReference type="EMBL" id="NJP65567.1"/>
    </source>
</evidence>
<dbReference type="NCBIfam" id="NF002073">
    <property type="entry name" value="PRK00913.1-2"/>
    <property type="match status" value="1"/>
</dbReference>
<evidence type="ECO:0000256" key="1">
    <source>
        <dbReference type="ARBA" id="ARBA00000135"/>
    </source>
</evidence>
<evidence type="ECO:0000256" key="9">
    <source>
        <dbReference type="SAM" id="MobiDB-lite"/>
    </source>
</evidence>